<dbReference type="PANTHER" id="PTHR30193:SF37">
    <property type="entry name" value="INNER MEMBRANE ABC TRANSPORTER PERMEASE PROTEIN YCJO"/>
    <property type="match status" value="1"/>
</dbReference>
<keyword evidence="2 7" id="KW-0813">Transport</keyword>
<dbReference type="RefSeq" id="WP_218848676.1">
    <property type="nucleotide sequence ID" value="NZ_JACCAC010000001.1"/>
</dbReference>
<dbReference type="EMBL" id="JACCAC010000001">
    <property type="protein sequence ID" value="NYG54121.1"/>
    <property type="molecule type" value="Genomic_DNA"/>
</dbReference>
<feature type="domain" description="ABC transmembrane type-1" evidence="9">
    <location>
        <begin position="92"/>
        <end position="304"/>
    </location>
</feature>
<dbReference type="InterPro" id="IPR051393">
    <property type="entry name" value="ABC_transporter_permease"/>
</dbReference>
<evidence type="ECO:0000256" key="1">
    <source>
        <dbReference type="ARBA" id="ARBA00004651"/>
    </source>
</evidence>
<comment type="subcellular location">
    <subcellularLocation>
        <location evidence="1 7">Cell membrane</location>
        <topology evidence="1 7">Multi-pass membrane protein</topology>
    </subcellularLocation>
</comment>
<dbReference type="InterPro" id="IPR035906">
    <property type="entry name" value="MetI-like_sf"/>
</dbReference>
<dbReference type="Proteomes" id="UP000544110">
    <property type="component" value="Unassembled WGS sequence"/>
</dbReference>
<name>A0A7Y9RRX2_9ACTN</name>
<evidence type="ECO:0000256" key="4">
    <source>
        <dbReference type="ARBA" id="ARBA00022692"/>
    </source>
</evidence>
<dbReference type="Gene3D" id="1.10.3720.10">
    <property type="entry name" value="MetI-like"/>
    <property type="match status" value="1"/>
</dbReference>
<dbReference type="PANTHER" id="PTHR30193">
    <property type="entry name" value="ABC TRANSPORTER PERMEASE PROTEIN"/>
    <property type="match status" value="1"/>
</dbReference>
<sequence length="316" mass="34262">MASEVGVGAARVARRGGTGTGRTRRTRRSRSTAFSWAMAGPNTAVVALFLLLPLGWAVWLSFRDAGTFGPTRFTGLENYRRMFSDEVFWQAVVNTAVFTLATVPTSILLGLGLAVLLDSALPAQRVWRTVIYLPIVLSGLATALIGSLLFEQSIGIVNKLLAAVGVTGPDWQTDGAWAMASLVLVTVWVRVGFSMVIYLAGLQDVPRDLYEAARLDGAGAWQQFRQVTVPLVRPTTFFLVVLNVIYSFQVFDLVYAMTNGGPGFATTTLPFFAYQYGFEQRQQGYGSAIGLVLFLVVLAFTALQWRGQRGAVQGGA</sequence>
<comment type="similarity">
    <text evidence="7">Belongs to the binding-protein-dependent transport system permease family.</text>
</comment>
<feature type="transmembrane region" description="Helical" evidence="7">
    <location>
        <begin position="33"/>
        <end position="59"/>
    </location>
</feature>
<feature type="region of interest" description="Disordered" evidence="8">
    <location>
        <begin position="1"/>
        <end position="28"/>
    </location>
</feature>
<evidence type="ECO:0000256" key="5">
    <source>
        <dbReference type="ARBA" id="ARBA00022989"/>
    </source>
</evidence>
<reference evidence="10 11" key="1">
    <citation type="submission" date="2020-07" db="EMBL/GenBank/DDBJ databases">
        <title>Sequencing the genomes of 1000 actinobacteria strains.</title>
        <authorList>
            <person name="Klenk H.-P."/>
        </authorList>
    </citation>
    <scope>NUCLEOTIDE SEQUENCE [LARGE SCALE GENOMIC DNA]</scope>
    <source>
        <strain evidence="10 11">DSM 24552</strain>
    </source>
</reference>
<comment type="caution">
    <text evidence="10">The sequence shown here is derived from an EMBL/GenBank/DDBJ whole genome shotgun (WGS) entry which is preliminary data.</text>
</comment>
<proteinExistence type="inferred from homology"/>
<keyword evidence="3" id="KW-1003">Cell membrane</keyword>
<keyword evidence="4 7" id="KW-0812">Transmembrane</keyword>
<feature type="transmembrane region" description="Helical" evidence="7">
    <location>
        <begin position="129"/>
        <end position="150"/>
    </location>
</feature>
<keyword evidence="6 7" id="KW-0472">Membrane</keyword>
<evidence type="ECO:0000256" key="2">
    <source>
        <dbReference type="ARBA" id="ARBA00022448"/>
    </source>
</evidence>
<evidence type="ECO:0000256" key="3">
    <source>
        <dbReference type="ARBA" id="ARBA00022475"/>
    </source>
</evidence>
<dbReference type="GO" id="GO:0005886">
    <property type="term" value="C:plasma membrane"/>
    <property type="evidence" value="ECO:0007669"/>
    <property type="project" value="UniProtKB-SubCell"/>
</dbReference>
<protein>
    <submittedName>
        <fullName evidence="10">Multiple sugar transport system permease protein</fullName>
    </submittedName>
</protein>
<dbReference type="GO" id="GO:0055085">
    <property type="term" value="P:transmembrane transport"/>
    <property type="evidence" value="ECO:0007669"/>
    <property type="project" value="InterPro"/>
</dbReference>
<evidence type="ECO:0000256" key="7">
    <source>
        <dbReference type="RuleBase" id="RU363032"/>
    </source>
</evidence>
<dbReference type="PROSITE" id="PS50928">
    <property type="entry name" value="ABC_TM1"/>
    <property type="match status" value="1"/>
</dbReference>
<evidence type="ECO:0000256" key="8">
    <source>
        <dbReference type="SAM" id="MobiDB-lite"/>
    </source>
</evidence>
<keyword evidence="10" id="KW-0762">Sugar transport</keyword>
<dbReference type="AlphaFoldDB" id="A0A7Y9RRX2"/>
<evidence type="ECO:0000313" key="10">
    <source>
        <dbReference type="EMBL" id="NYG54121.1"/>
    </source>
</evidence>
<feature type="transmembrane region" description="Helical" evidence="7">
    <location>
        <begin position="176"/>
        <end position="200"/>
    </location>
</feature>
<keyword evidence="5 7" id="KW-1133">Transmembrane helix</keyword>
<evidence type="ECO:0000313" key="11">
    <source>
        <dbReference type="Proteomes" id="UP000544110"/>
    </source>
</evidence>
<feature type="transmembrane region" description="Helical" evidence="7">
    <location>
        <begin position="87"/>
        <end position="117"/>
    </location>
</feature>
<evidence type="ECO:0000259" key="9">
    <source>
        <dbReference type="PROSITE" id="PS50928"/>
    </source>
</evidence>
<dbReference type="SUPFAM" id="SSF161098">
    <property type="entry name" value="MetI-like"/>
    <property type="match status" value="1"/>
</dbReference>
<gene>
    <name evidence="10" type="ORF">BJ989_000425</name>
</gene>
<dbReference type="Pfam" id="PF00528">
    <property type="entry name" value="BPD_transp_1"/>
    <property type="match status" value="1"/>
</dbReference>
<evidence type="ECO:0000256" key="6">
    <source>
        <dbReference type="ARBA" id="ARBA00023136"/>
    </source>
</evidence>
<feature type="transmembrane region" description="Helical" evidence="7">
    <location>
        <begin position="284"/>
        <end position="303"/>
    </location>
</feature>
<accession>A0A7Y9RRX2</accession>
<feature type="transmembrane region" description="Helical" evidence="7">
    <location>
        <begin position="231"/>
        <end position="251"/>
    </location>
</feature>
<feature type="compositionally biased region" description="Low complexity" evidence="8">
    <location>
        <begin position="1"/>
        <end position="11"/>
    </location>
</feature>
<dbReference type="CDD" id="cd06261">
    <property type="entry name" value="TM_PBP2"/>
    <property type="match status" value="1"/>
</dbReference>
<organism evidence="10 11">
    <name type="scientific">Nocardioides perillae</name>
    <dbReference type="NCBI Taxonomy" id="1119534"/>
    <lineage>
        <taxon>Bacteria</taxon>
        <taxon>Bacillati</taxon>
        <taxon>Actinomycetota</taxon>
        <taxon>Actinomycetes</taxon>
        <taxon>Propionibacteriales</taxon>
        <taxon>Nocardioidaceae</taxon>
        <taxon>Nocardioides</taxon>
    </lineage>
</organism>
<dbReference type="InterPro" id="IPR000515">
    <property type="entry name" value="MetI-like"/>
</dbReference>
<keyword evidence="11" id="KW-1185">Reference proteome</keyword>